<dbReference type="Gene3D" id="3.30.110.40">
    <property type="entry name" value="TusA-like domain"/>
    <property type="match status" value="1"/>
</dbReference>
<dbReference type="PANTHER" id="PTHR33279:SF2">
    <property type="entry name" value="SULFUR CARRIER PROTEIN TUSA"/>
    <property type="match status" value="1"/>
</dbReference>
<keyword evidence="3" id="KW-0808">Transferase</keyword>
<reference evidence="4" key="1">
    <citation type="submission" date="2013-11" db="EMBL/GenBank/DDBJ databases">
        <title>Symbiont-containing voluminous jelly as an extraordinary maternal gift for overwintering insect nymphs.</title>
        <authorList>
            <person name="Kaiwa N."/>
            <person name="Hosokawa T."/>
            <person name="Nikoh N."/>
            <person name="Meng X.Y."/>
            <person name="Tanahashi M."/>
            <person name="Moriyama M."/>
            <person name="Maeda T."/>
            <person name="Yamaguchi K."/>
            <person name="Shigenobu S."/>
            <person name="Ito M."/>
            <person name="Fukatsu T."/>
        </authorList>
    </citation>
    <scope>NUCLEOTIDE SEQUENCE [LARGE SCALE GENOMIC DNA]</scope>
    <source>
        <strain evidence="4">UwTKB</strain>
    </source>
</reference>
<evidence type="ECO:0000313" key="3">
    <source>
        <dbReference type="EMBL" id="BAP58483.1"/>
    </source>
</evidence>
<protein>
    <submittedName>
        <fullName evidence="3">Sulfurtransferase TusA</fullName>
    </submittedName>
</protein>
<evidence type="ECO:0000256" key="1">
    <source>
        <dbReference type="ARBA" id="ARBA00008984"/>
    </source>
</evidence>
<sequence length="82" mass="9689">MSKKINKKIINLSGLRCPEPILQVRRTIRSMKKNDTLIVIADDPAIICDIENFCYFMQHYLLESYIDSKPYKFFIRVGQSFK</sequence>
<dbReference type="Pfam" id="PF01206">
    <property type="entry name" value="TusA"/>
    <property type="match status" value="1"/>
</dbReference>
<dbReference type="NCBIfam" id="NF001423">
    <property type="entry name" value="PRK00299.1"/>
    <property type="match status" value="1"/>
</dbReference>
<gene>
    <name evidence="3" type="primary">tusA</name>
    <name evidence="3" type="ORF">TGUWTKB_2390</name>
</gene>
<dbReference type="AlphaFoldDB" id="A0A090AJ68"/>
<proteinExistence type="inferred from homology"/>
<reference evidence="3 4" key="2">
    <citation type="journal article" date="2014" name="Curr. Biol.">
        <title>Symbiont-Supplemented Maternal Investment Underpinning Host's Ecological Adaptation.</title>
        <authorList>
            <person name="Kaiwa N."/>
            <person name="Hosokawa T."/>
            <person name="Nikoh N."/>
            <person name="Tanahashi M."/>
            <person name="Moriyama M."/>
            <person name="Meng X.Y."/>
            <person name="Maeda T."/>
            <person name="Yamaguchi K."/>
            <person name="Shigenobu S."/>
            <person name="Ito M."/>
            <person name="Fukatsu T."/>
        </authorList>
    </citation>
    <scope>NUCLEOTIDE SEQUENCE [LARGE SCALE GENOMIC DNA]</scope>
    <source>
        <strain evidence="3 4">UwTKB</strain>
    </source>
</reference>
<dbReference type="InterPro" id="IPR036868">
    <property type="entry name" value="TusA-like_sf"/>
</dbReference>
<dbReference type="RefSeq" id="WP_041062734.1">
    <property type="nucleotide sequence ID" value="NZ_AP014521.1"/>
</dbReference>
<comment type="similarity">
    <text evidence="1">Belongs to the sulfur carrier protein TusA family.</text>
</comment>
<dbReference type="SUPFAM" id="SSF64307">
    <property type="entry name" value="SirA-like"/>
    <property type="match status" value="1"/>
</dbReference>
<evidence type="ECO:0000259" key="2">
    <source>
        <dbReference type="PROSITE" id="PS01148"/>
    </source>
</evidence>
<dbReference type="PANTHER" id="PTHR33279">
    <property type="entry name" value="SULFUR CARRIER PROTEIN YEDF-RELATED"/>
    <property type="match status" value="1"/>
</dbReference>
<dbReference type="KEGG" id="sbw:TGUWTKB_2390"/>
<dbReference type="Proteomes" id="UP000031627">
    <property type="component" value="Chromosome"/>
</dbReference>
<organism evidence="3 4">
    <name type="scientific">Candidatus Tachikawaea gelatinosa</name>
    <dbReference type="NCBI Taxonomy" id="1410383"/>
    <lineage>
        <taxon>Bacteria</taxon>
        <taxon>Pseudomonadati</taxon>
        <taxon>Pseudomonadota</taxon>
        <taxon>Gammaproteobacteria</taxon>
        <taxon>Enterobacterales</taxon>
        <taxon>Enterobacteriaceae</taxon>
        <taxon>Candidatus Tachikawaea</taxon>
    </lineage>
</organism>
<evidence type="ECO:0000313" key="4">
    <source>
        <dbReference type="Proteomes" id="UP000031627"/>
    </source>
</evidence>
<keyword evidence="4" id="KW-1185">Reference proteome</keyword>
<dbReference type="STRING" id="1410383.TGUWTKB_2390"/>
<feature type="domain" description="UPF0033" evidence="2">
    <location>
        <begin position="10"/>
        <end position="34"/>
    </location>
</feature>
<dbReference type="InterPro" id="IPR001455">
    <property type="entry name" value="TusA-like"/>
</dbReference>
<name>A0A090AJ68_9ENTR</name>
<dbReference type="OrthoDB" id="9797352at2"/>
<accession>A0A090AJ68</accession>
<dbReference type="GO" id="GO:0016740">
    <property type="term" value="F:transferase activity"/>
    <property type="evidence" value="ECO:0007669"/>
    <property type="project" value="UniProtKB-KW"/>
</dbReference>
<dbReference type="PROSITE" id="PS01148">
    <property type="entry name" value="UPF0033"/>
    <property type="match status" value="1"/>
</dbReference>
<dbReference type="HOGENOM" id="CLU_165255_5_1_6"/>
<dbReference type="EMBL" id="AP014521">
    <property type="protein sequence ID" value="BAP58483.1"/>
    <property type="molecule type" value="Genomic_DNA"/>
</dbReference>